<dbReference type="EMBL" id="CAUYUJ010016669">
    <property type="protein sequence ID" value="CAK0867674.1"/>
    <property type="molecule type" value="Genomic_DNA"/>
</dbReference>
<accession>A0ABN9V747</accession>
<gene>
    <name evidence="1" type="ORF">PCOR1329_LOCUS54550</name>
</gene>
<protein>
    <submittedName>
        <fullName evidence="1">Uncharacterized protein</fullName>
    </submittedName>
</protein>
<comment type="caution">
    <text evidence="1">The sequence shown here is derived from an EMBL/GenBank/DDBJ whole genome shotgun (WGS) entry which is preliminary data.</text>
</comment>
<proteinExistence type="predicted"/>
<keyword evidence="2" id="KW-1185">Reference proteome</keyword>
<dbReference type="Proteomes" id="UP001189429">
    <property type="component" value="Unassembled WGS sequence"/>
</dbReference>
<evidence type="ECO:0000313" key="2">
    <source>
        <dbReference type="Proteomes" id="UP001189429"/>
    </source>
</evidence>
<name>A0ABN9V747_9DINO</name>
<reference evidence="1" key="1">
    <citation type="submission" date="2023-10" db="EMBL/GenBank/DDBJ databases">
        <authorList>
            <person name="Chen Y."/>
            <person name="Shah S."/>
            <person name="Dougan E. K."/>
            <person name="Thang M."/>
            <person name="Chan C."/>
        </authorList>
    </citation>
    <scope>NUCLEOTIDE SEQUENCE [LARGE SCALE GENOMIC DNA]</scope>
</reference>
<evidence type="ECO:0000313" key="1">
    <source>
        <dbReference type="EMBL" id="CAK0867674.1"/>
    </source>
</evidence>
<organism evidence="1 2">
    <name type="scientific">Prorocentrum cordatum</name>
    <dbReference type="NCBI Taxonomy" id="2364126"/>
    <lineage>
        <taxon>Eukaryota</taxon>
        <taxon>Sar</taxon>
        <taxon>Alveolata</taxon>
        <taxon>Dinophyceae</taxon>
        <taxon>Prorocentrales</taxon>
        <taxon>Prorocentraceae</taxon>
        <taxon>Prorocentrum</taxon>
    </lineage>
</organism>
<sequence>MLGFLVKSKPALRRALKHSRNKLLDDLAQQMCSARSSHESRVEWKVLYQLQRFGGKRSRFQVEGLRTRRGPQGELLATSGDLSEAFTDYFAVVENGQTLSWEEFVERCNALPERGNVYPRELDMITPFRRLKHDIMKAAKRRGAGPDGLTNDLFQVAPQECTQILLPLFVEIDMASREPLLFKGTRPGMPLADLLFIIAFDPIIVAVNNRFGALGYLQKTRDVDPSQRIFRGREHEHAEEDVWDPAFMDDLVNGIELLDARLWKEAAISLVAIMYEETKSRGFTMNWKAGKTELMAFFGGTGPISTWAVIRAIKFLWDPSWHTDAISSDVLSGY</sequence>